<evidence type="ECO:0000313" key="8">
    <source>
        <dbReference type="EMBL" id="AIM52753.1"/>
    </source>
</evidence>
<dbReference type="InterPro" id="IPR027271">
    <property type="entry name" value="Acetolactate_synth/TF_NikR_C"/>
</dbReference>
<dbReference type="NCBIfam" id="NF008864">
    <property type="entry name" value="PRK11895.1"/>
    <property type="match status" value="1"/>
</dbReference>
<sequence length="168" mass="18841">MKKTLSITVCNESGVLTRISTVFSSRGFNIESIAVGPTENYGTSKIILVIPGDYQIIEQITKQLNKLIQVIEVKDITNLPCVERELMLVKVRSTPSTRSEILELVDIFRSKVVDLSDTSITIEVTGDPGKIITLQQLLKHYQIVEIVRTGKISIEREFGINTEFLKSM</sequence>
<keyword evidence="5 6" id="KW-0100">Branched-chain amino acid biosynthesis</keyword>
<dbReference type="InterPro" id="IPR054480">
    <property type="entry name" value="AHAS_small-like_ACT"/>
</dbReference>
<keyword evidence="6" id="KW-0808">Transferase</keyword>
<dbReference type="EC" id="2.2.1.6" evidence="6"/>
<dbReference type="InterPro" id="IPR004789">
    <property type="entry name" value="Acetalactate_synth_ssu"/>
</dbReference>
<accession>A0A0D3ML12</accession>
<comment type="subunit">
    <text evidence="6">Dimer of large and small chains.</text>
</comment>
<evidence type="ECO:0000256" key="4">
    <source>
        <dbReference type="ARBA" id="ARBA00022605"/>
    </source>
</evidence>
<dbReference type="UniPathway" id="UPA00049">
    <property type="reaction ID" value="UER00059"/>
</dbReference>
<reference evidence="8" key="1">
    <citation type="journal article" date="2015" name="Sci. Rep.">
        <title>Updating algal evolutionary relationships through plastid genome sequencing: did alveolate plastids emerge through endosymbiosis of an ochrophyte?</title>
        <authorList>
            <person name="Sevcikova T."/>
            <person name="Horak A."/>
            <person name="Klimes V."/>
            <person name="Zbrankova V."/>
            <person name="Demir-Hilton E."/>
            <person name="Sudek S."/>
            <person name="Jenkins J."/>
            <person name="Schmutz J."/>
            <person name="Pribyl P."/>
            <person name="Fousek J."/>
            <person name="Vlcek C."/>
            <person name="Lang B.F."/>
            <person name="Obornik M."/>
            <person name="Worden A.Z."/>
            <person name="Elias M."/>
        </authorList>
    </citation>
    <scope>NUCLEOTIDE SEQUENCE</scope>
</reference>
<dbReference type="InterPro" id="IPR019455">
    <property type="entry name" value="Acetolactate_synth_ssu_C"/>
</dbReference>
<dbReference type="AlphaFoldDB" id="A0A0D3ML12"/>
<dbReference type="Gene3D" id="3.30.70.1150">
    <property type="entry name" value="ACT-like. Chain A, domain 2"/>
    <property type="match status" value="1"/>
</dbReference>
<dbReference type="Gene3D" id="3.30.70.260">
    <property type="match status" value="1"/>
</dbReference>
<dbReference type="FunFam" id="3.30.70.260:FF:000001">
    <property type="entry name" value="Acetolactate synthase, small subunit"/>
    <property type="match status" value="1"/>
</dbReference>
<dbReference type="PANTHER" id="PTHR30239:SF0">
    <property type="entry name" value="ACETOLACTATE SYNTHASE SMALL SUBUNIT 1, CHLOROPLASTIC"/>
    <property type="match status" value="1"/>
</dbReference>
<evidence type="ECO:0000256" key="5">
    <source>
        <dbReference type="ARBA" id="ARBA00023304"/>
    </source>
</evidence>
<dbReference type="InterPro" id="IPR045865">
    <property type="entry name" value="ACT-like_dom_sf"/>
</dbReference>
<protein>
    <recommendedName>
        <fullName evidence="6">Acetolactate synthase small subunit</fullName>
        <shortName evidence="6">AHAS</shortName>
        <shortName evidence="6">ALS</shortName>
        <ecNumber evidence="6">2.2.1.6</ecNumber>
    </recommendedName>
    <alternativeName>
        <fullName evidence="6">Acetohydroxy-acid synthase small subunit</fullName>
    </alternativeName>
</protein>
<comment type="pathway">
    <text evidence="2 6">Amino-acid biosynthesis; L-valine biosynthesis; L-valine from pyruvate: step 1/4.</text>
</comment>
<dbReference type="NCBIfam" id="TIGR00119">
    <property type="entry name" value="acolac_sm"/>
    <property type="match status" value="1"/>
</dbReference>
<dbReference type="InterPro" id="IPR039557">
    <property type="entry name" value="AHAS_ACT"/>
</dbReference>
<dbReference type="Pfam" id="PF10369">
    <property type="entry name" value="ALS_ss_C"/>
    <property type="match status" value="1"/>
</dbReference>
<dbReference type="FunFam" id="3.30.70.1150:FF:000001">
    <property type="entry name" value="Acetolactate synthase small subunit"/>
    <property type="match status" value="1"/>
</dbReference>
<geneLocation type="plastid" evidence="8"/>
<evidence type="ECO:0000256" key="1">
    <source>
        <dbReference type="ARBA" id="ARBA00004974"/>
    </source>
</evidence>
<evidence type="ECO:0000256" key="2">
    <source>
        <dbReference type="ARBA" id="ARBA00005025"/>
    </source>
</evidence>
<dbReference type="GO" id="GO:0005829">
    <property type="term" value="C:cytosol"/>
    <property type="evidence" value="ECO:0007669"/>
    <property type="project" value="TreeGrafter"/>
</dbReference>
<comment type="function">
    <text evidence="6">Catalyzes the conversion of 2 pyruvate molecules into acetolactate in the first common step of the biosynthetic pathway of the branched-amino acids such as leucine, isoleucine, and valine.</text>
</comment>
<dbReference type="SUPFAM" id="SSF55021">
    <property type="entry name" value="ACT-like"/>
    <property type="match status" value="2"/>
</dbReference>
<comment type="similarity">
    <text evidence="3 6">Belongs to the acetolactate synthase small subunit family.</text>
</comment>
<dbReference type="CDD" id="cd04878">
    <property type="entry name" value="ACT_AHAS"/>
    <property type="match status" value="1"/>
</dbReference>
<organism evidence="8">
    <name type="scientific">Ochromonas sp. CCMP1393</name>
    <dbReference type="NCBI Taxonomy" id="420556"/>
    <lineage>
        <taxon>Eukaryota</taxon>
        <taxon>Sar</taxon>
        <taxon>Stramenopiles</taxon>
        <taxon>Ochrophyta</taxon>
        <taxon>Chrysophyceae</taxon>
        <taxon>Chromulinales</taxon>
        <taxon>Chromulinaceae</taxon>
        <taxon>Ochromonas</taxon>
    </lineage>
</organism>
<proteinExistence type="inferred from homology"/>
<dbReference type="GO" id="GO:1990610">
    <property type="term" value="F:acetolactate synthase regulator activity"/>
    <property type="evidence" value="ECO:0007669"/>
    <property type="project" value="UniProtKB-UniRule"/>
</dbReference>
<evidence type="ECO:0000259" key="7">
    <source>
        <dbReference type="PROSITE" id="PS51671"/>
    </source>
</evidence>
<evidence type="ECO:0000256" key="3">
    <source>
        <dbReference type="ARBA" id="ARBA00006341"/>
    </source>
</evidence>
<dbReference type="PROSITE" id="PS51671">
    <property type="entry name" value="ACT"/>
    <property type="match status" value="1"/>
</dbReference>
<dbReference type="GO" id="GO:0009097">
    <property type="term" value="P:isoleucine biosynthetic process"/>
    <property type="evidence" value="ECO:0007669"/>
    <property type="project" value="UniProtKB-UniRule"/>
</dbReference>
<dbReference type="GO" id="GO:0009099">
    <property type="term" value="P:L-valine biosynthetic process"/>
    <property type="evidence" value="ECO:0007669"/>
    <property type="project" value="UniProtKB-UniRule"/>
</dbReference>
<dbReference type="EMBL" id="KJ877675">
    <property type="protein sequence ID" value="AIM52753.1"/>
    <property type="molecule type" value="Genomic_DNA"/>
</dbReference>
<keyword evidence="8" id="KW-0934">Plastid</keyword>
<dbReference type="GO" id="GO:0003984">
    <property type="term" value="F:acetolactate synthase activity"/>
    <property type="evidence" value="ECO:0007669"/>
    <property type="project" value="UniProtKB-UniRule"/>
</dbReference>
<comment type="catalytic activity">
    <reaction evidence="6">
        <text>2 pyruvate + H(+) = (2S)-2-acetolactate + CO2</text>
        <dbReference type="Rhea" id="RHEA:25249"/>
        <dbReference type="ChEBI" id="CHEBI:15361"/>
        <dbReference type="ChEBI" id="CHEBI:15378"/>
        <dbReference type="ChEBI" id="CHEBI:16526"/>
        <dbReference type="ChEBI" id="CHEBI:58476"/>
        <dbReference type="EC" id="2.2.1.6"/>
    </reaction>
</comment>
<comment type="pathway">
    <text evidence="1 6">Amino-acid biosynthesis; L-isoleucine biosynthesis; L-isoleucine from 2-oxobutanoate: step 1/4.</text>
</comment>
<dbReference type="InterPro" id="IPR002912">
    <property type="entry name" value="ACT_dom"/>
</dbReference>
<name>A0A0D3ML12_9STRA</name>
<keyword evidence="4 6" id="KW-0028">Amino-acid biosynthesis</keyword>
<gene>
    <name evidence="8" type="primary">ilvH</name>
</gene>
<dbReference type="Pfam" id="PF22629">
    <property type="entry name" value="ACT_AHAS_ss"/>
    <property type="match status" value="1"/>
</dbReference>
<feature type="domain" description="ACT" evidence="7">
    <location>
        <begin position="4"/>
        <end position="78"/>
    </location>
</feature>
<dbReference type="PANTHER" id="PTHR30239">
    <property type="entry name" value="ACETOLACTATE SYNTHASE SMALL SUBUNIT"/>
    <property type="match status" value="1"/>
</dbReference>
<dbReference type="UniPathway" id="UPA00047">
    <property type="reaction ID" value="UER00055"/>
</dbReference>
<evidence type="ECO:0000256" key="6">
    <source>
        <dbReference type="RuleBase" id="RU368092"/>
    </source>
</evidence>